<dbReference type="InterPro" id="IPR001565">
    <property type="entry name" value="Synaptotagmin"/>
</dbReference>
<evidence type="ECO:0000256" key="5">
    <source>
        <dbReference type="ARBA" id="ARBA00022837"/>
    </source>
</evidence>
<keyword evidence="6" id="KW-0770">Synapse</keyword>
<dbReference type="InterPro" id="IPR010911">
    <property type="entry name" value="Rab_BD"/>
</dbReference>
<feature type="compositionally biased region" description="Low complexity" evidence="9">
    <location>
        <begin position="555"/>
        <end position="566"/>
    </location>
</feature>
<feature type="compositionally biased region" description="Basic and acidic residues" evidence="9">
    <location>
        <begin position="714"/>
        <end position="725"/>
    </location>
</feature>
<evidence type="ECO:0000256" key="9">
    <source>
        <dbReference type="SAM" id="MobiDB-lite"/>
    </source>
</evidence>
<evidence type="ECO:0000256" key="1">
    <source>
        <dbReference type="ARBA" id="ARBA00022723"/>
    </source>
</evidence>
<protein>
    <submittedName>
        <fullName evidence="14">Rabphilin</fullName>
    </submittedName>
</protein>
<feature type="region of interest" description="Disordered" evidence="9">
    <location>
        <begin position="708"/>
        <end position="741"/>
    </location>
</feature>
<dbReference type="SMART" id="SM00239">
    <property type="entry name" value="C2"/>
    <property type="match status" value="2"/>
</dbReference>
<dbReference type="AlphaFoldDB" id="A0A914N076"/>
<feature type="region of interest" description="Disordered" evidence="9">
    <location>
        <begin position="65"/>
        <end position="148"/>
    </location>
</feature>
<evidence type="ECO:0000256" key="8">
    <source>
        <dbReference type="PROSITE-ProRule" id="PRU00091"/>
    </source>
</evidence>
<feature type="compositionally biased region" description="Polar residues" evidence="9">
    <location>
        <begin position="90"/>
        <end position="114"/>
    </location>
</feature>
<dbReference type="Gene3D" id="3.30.40.10">
    <property type="entry name" value="Zinc/RING finger domain, C3HC4 (zinc finger)"/>
    <property type="match status" value="1"/>
</dbReference>
<dbReference type="PROSITE" id="PS50004">
    <property type="entry name" value="C2"/>
    <property type="match status" value="2"/>
</dbReference>
<evidence type="ECO:0000256" key="6">
    <source>
        <dbReference type="ARBA" id="ARBA00023018"/>
    </source>
</evidence>
<feature type="region of interest" description="Disordered" evidence="9">
    <location>
        <begin position="448"/>
        <end position="569"/>
    </location>
</feature>
<feature type="compositionally biased region" description="Polar residues" evidence="9">
    <location>
        <begin position="730"/>
        <end position="739"/>
    </location>
</feature>
<dbReference type="GO" id="GO:0006886">
    <property type="term" value="P:intracellular protein transport"/>
    <property type="evidence" value="ECO:0007669"/>
    <property type="project" value="InterPro"/>
</dbReference>
<feature type="region of interest" description="Disordered" evidence="9">
    <location>
        <begin position="188"/>
        <end position="243"/>
    </location>
</feature>
<evidence type="ECO:0000313" key="14">
    <source>
        <dbReference type="WBParaSite" id="Minc3s03053g32586"/>
    </source>
</evidence>
<feature type="domain" description="FYVE-type" evidence="11">
    <location>
        <begin position="336"/>
        <end position="397"/>
    </location>
</feature>
<evidence type="ECO:0000256" key="7">
    <source>
        <dbReference type="ARBA" id="ARBA00034103"/>
    </source>
</evidence>
<keyword evidence="2" id="KW-0677">Repeat</keyword>
<evidence type="ECO:0000313" key="13">
    <source>
        <dbReference type="Proteomes" id="UP000887563"/>
    </source>
</evidence>
<accession>A0A914N076</accession>
<evidence type="ECO:0000256" key="4">
    <source>
        <dbReference type="ARBA" id="ARBA00022833"/>
    </source>
</evidence>
<feature type="domain" description="C2" evidence="10">
    <location>
        <begin position="1060"/>
        <end position="1193"/>
    </location>
</feature>
<dbReference type="GO" id="GO:0017158">
    <property type="term" value="P:regulation of calcium ion-dependent exocytosis"/>
    <property type="evidence" value="ECO:0007669"/>
    <property type="project" value="TreeGrafter"/>
</dbReference>
<dbReference type="Pfam" id="PF02318">
    <property type="entry name" value="FYVE_2"/>
    <property type="match status" value="1"/>
</dbReference>
<evidence type="ECO:0000259" key="12">
    <source>
        <dbReference type="PROSITE" id="PS50916"/>
    </source>
</evidence>
<dbReference type="PRINTS" id="PR00399">
    <property type="entry name" value="SYNAPTOTAGMN"/>
</dbReference>
<proteinExistence type="predicted"/>
<dbReference type="PANTHER" id="PTHR45729:SF6">
    <property type="entry name" value="RABPHILIN, ISOFORM A"/>
    <property type="match status" value="1"/>
</dbReference>
<feature type="compositionally biased region" description="Low complexity" evidence="9">
    <location>
        <begin position="858"/>
        <end position="872"/>
    </location>
</feature>
<evidence type="ECO:0000259" key="10">
    <source>
        <dbReference type="PROSITE" id="PS50004"/>
    </source>
</evidence>
<feature type="compositionally biased region" description="Pro residues" evidence="9">
    <location>
        <begin position="783"/>
        <end position="800"/>
    </location>
</feature>
<dbReference type="GO" id="GO:0008270">
    <property type="term" value="F:zinc ion binding"/>
    <property type="evidence" value="ECO:0007669"/>
    <property type="project" value="UniProtKB-KW"/>
</dbReference>
<feature type="compositionally biased region" description="Low complexity" evidence="9">
    <location>
        <begin position="589"/>
        <end position="605"/>
    </location>
</feature>
<dbReference type="CDD" id="cd08384">
    <property type="entry name" value="C2B_Rabphilin_Doc2"/>
    <property type="match status" value="1"/>
</dbReference>
<feature type="region of interest" description="Disordered" evidence="9">
    <location>
        <begin position="777"/>
        <end position="835"/>
    </location>
</feature>
<dbReference type="InterPro" id="IPR011011">
    <property type="entry name" value="Znf_FYVE_PHD"/>
</dbReference>
<keyword evidence="5" id="KW-0106">Calcium</keyword>
<feature type="region of interest" description="Disordered" evidence="9">
    <location>
        <begin position="587"/>
        <end position="606"/>
    </location>
</feature>
<dbReference type="CDD" id="cd15746">
    <property type="entry name" value="FYVE_RP3A_like"/>
    <property type="match status" value="1"/>
</dbReference>
<name>A0A914N076_MELIC</name>
<keyword evidence="4" id="KW-0862">Zinc</keyword>
<dbReference type="InterPro" id="IPR047022">
    <property type="entry name" value="Rabphilin_Doc2_C2A"/>
</dbReference>
<feature type="region of interest" description="Disordered" evidence="9">
    <location>
        <begin position="641"/>
        <end position="679"/>
    </location>
</feature>
<dbReference type="InterPro" id="IPR017455">
    <property type="entry name" value="Znf_FYVE-rel"/>
</dbReference>
<dbReference type="CDD" id="cd04035">
    <property type="entry name" value="C2A_Rabphilin_Doc2"/>
    <property type="match status" value="1"/>
</dbReference>
<dbReference type="PANTHER" id="PTHR45729">
    <property type="entry name" value="RABPHILIN, ISOFORM A"/>
    <property type="match status" value="1"/>
</dbReference>
<dbReference type="InterPro" id="IPR000008">
    <property type="entry name" value="C2_dom"/>
</dbReference>
<evidence type="ECO:0000259" key="11">
    <source>
        <dbReference type="PROSITE" id="PS50178"/>
    </source>
</evidence>
<feature type="region of interest" description="Disordered" evidence="9">
    <location>
        <begin position="890"/>
        <end position="917"/>
    </location>
</feature>
<feature type="compositionally biased region" description="Polar residues" evidence="9">
    <location>
        <begin position="188"/>
        <end position="203"/>
    </location>
</feature>
<dbReference type="SUPFAM" id="SSF57903">
    <property type="entry name" value="FYVE/PHD zinc finger"/>
    <property type="match status" value="1"/>
</dbReference>
<feature type="compositionally biased region" description="Low complexity" evidence="9">
    <location>
        <begin position="70"/>
        <end position="88"/>
    </location>
</feature>
<keyword evidence="1" id="KW-0479">Metal-binding</keyword>
<dbReference type="InterPro" id="IPR035892">
    <property type="entry name" value="C2_domain_sf"/>
</dbReference>
<dbReference type="GO" id="GO:0031267">
    <property type="term" value="F:small GTPase binding"/>
    <property type="evidence" value="ECO:0007669"/>
    <property type="project" value="InterPro"/>
</dbReference>
<sequence>MSIGSNDSSAALLTTSTLYKKRHPQLLKLVPARAQSCADFSSRLQLLPSSMAAAALSAKQIRDSGSSPQFIPFSPNNNNNSTTKIINIRPMSNSTPSATTTTGYNSSPSLSPQRKVSRSARLCHSFRRTLRRNSPGGKKALAQTDSNASAPTALLSSLGEQQQLLNSDVNKGSQNSVLNAVMNGRTSSFSQLQQKESRLASSEVSKKDDSVEQTPEKKQQQKQQADDNRRNSSSSPLSHLMNDWEIGGTQNPWVCPSDRHLQLRAQLKSGWSVRTATARSPTTSKQSLLSAGGITEAEQEKIRKVLARAEQGRMNEQIRIGKMVERLDRLRSRAVGNGVTQCLLCQTEFGLLAAKSYAAMCSDCRKYVCQRNCGVETFDQKRKEPIFLCKICSEYREVMWKKSGAWFYKEVPSLPPSRPCSAMADISSSPMLGSVVSNNCQQQQTSSFMTPTSSIGQPDSPTARSLCSTGPTSRRHFPFGGGQDYRKGSKQQQSPITCTAIRRTATSVGTAEPVPIPSEHQQRLKTNPRPRIIPSWVHDGLQQSSISVDEESDGESASSSTSSSLEPAQFRMSLGAQKERAMAVKQRASINSNNSSLNNQQKLSITSQRNLTTATIKYGRNNNRSIIENNKNMQRVVLRRGGRNRVLDSDSEDQEALSRRSSPSISPRHSLATPSSYGGDDLPLMLSSNAGCVTTTAMETQNYINSACLPQHNNNDEKTMSDSRSVDSGVVQSDHSAQQHGLAAFAASVSSNPPPPIHRQLMFSSNFSEEPNINNNWQQQQQLPPPVAKSPSPIPPPIPPRSATIAAPPPIMSHQIVGSSTSSFKPITTKRPSSANNYAINQTTNEMGFSSLSLAPDSSITTSRRSTQSSTVQTIDNNMRCREDAHLVVDGGMSSGRRSDGDSFDRDDSPAFMSEPEDDISTLGSIQLNLLYLSEEKQLIIHLIRAKNLKAMDKNGFSDPYVKFHLLPGNAKATKLTSKTIEKTLNPEWNQELIYYGITEEERLRKSLRVTVLDRDRIGADFLGETRIALRKLPLGVTKKFNLYLEHAMPTPLEKPIQEERGKLLLSVCYNIQQGSLFVTIKRCVELLGMDATGFSDPYCKVSLIPLASKAHRQKTAIKKRTLNPEFNETMQFLVPFKDLPKKTLDIGVYDYDMGRHDDYIGGVVLSTAATGERGRQWQQIIENPGKTLEYWHKLETDG</sequence>
<dbReference type="GO" id="GO:0008021">
    <property type="term" value="C:synaptic vesicle"/>
    <property type="evidence" value="ECO:0007669"/>
    <property type="project" value="InterPro"/>
</dbReference>
<dbReference type="Pfam" id="PF00168">
    <property type="entry name" value="C2"/>
    <property type="match status" value="2"/>
</dbReference>
<dbReference type="Gene3D" id="2.60.40.150">
    <property type="entry name" value="C2 domain"/>
    <property type="match status" value="2"/>
</dbReference>
<dbReference type="InterPro" id="IPR030541">
    <property type="entry name" value="FYVE_RBF-1"/>
</dbReference>
<dbReference type="PRINTS" id="PR00360">
    <property type="entry name" value="C2DOMAIN"/>
</dbReference>
<dbReference type="InterPro" id="IPR043566">
    <property type="entry name" value="Rabphilin/DOC2/Noc2"/>
</dbReference>
<dbReference type="PROSITE" id="PS50916">
    <property type="entry name" value="RABBD"/>
    <property type="match status" value="1"/>
</dbReference>
<dbReference type="WBParaSite" id="Minc3s03053g32586">
    <property type="protein sequence ID" value="Minc3s03053g32586"/>
    <property type="gene ID" value="Minc3s03053g32586"/>
</dbReference>
<feature type="region of interest" description="Disordered" evidence="9">
    <location>
        <begin position="850"/>
        <end position="872"/>
    </location>
</feature>
<feature type="compositionally biased region" description="Polar residues" evidence="9">
    <location>
        <begin position="448"/>
        <end position="472"/>
    </location>
</feature>
<evidence type="ECO:0000256" key="3">
    <source>
        <dbReference type="ARBA" id="ARBA00022771"/>
    </source>
</evidence>
<feature type="domain" description="C2" evidence="10">
    <location>
        <begin position="922"/>
        <end position="1045"/>
    </location>
</feature>
<dbReference type="InterPro" id="IPR013083">
    <property type="entry name" value="Znf_RING/FYVE/PHD"/>
</dbReference>
<dbReference type="GO" id="GO:0016020">
    <property type="term" value="C:membrane"/>
    <property type="evidence" value="ECO:0007669"/>
    <property type="project" value="InterPro"/>
</dbReference>
<evidence type="ECO:0000256" key="2">
    <source>
        <dbReference type="ARBA" id="ARBA00022737"/>
    </source>
</evidence>
<dbReference type="GO" id="GO:0061669">
    <property type="term" value="P:spontaneous neurotransmitter secretion"/>
    <property type="evidence" value="ECO:0007669"/>
    <property type="project" value="TreeGrafter"/>
</dbReference>
<feature type="compositionally biased region" description="Low complexity" evidence="9">
    <location>
        <begin position="659"/>
        <end position="670"/>
    </location>
</feature>
<comment type="subcellular location">
    <subcellularLocation>
        <location evidence="7">Synapse</location>
    </subcellularLocation>
</comment>
<feature type="compositionally biased region" description="Basic and acidic residues" evidence="9">
    <location>
        <begin position="204"/>
        <end position="230"/>
    </location>
</feature>
<dbReference type="InterPro" id="IPR041282">
    <property type="entry name" value="FYVE_2"/>
</dbReference>
<reference evidence="14" key="1">
    <citation type="submission" date="2022-11" db="UniProtKB">
        <authorList>
            <consortium name="WormBaseParasite"/>
        </authorList>
    </citation>
    <scope>IDENTIFICATION</scope>
</reference>
<organism evidence="13 14">
    <name type="scientific">Meloidogyne incognita</name>
    <name type="common">Southern root-knot nematode worm</name>
    <name type="synonym">Oxyuris incognita</name>
    <dbReference type="NCBI Taxonomy" id="6306"/>
    <lineage>
        <taxon>Eukaryota</taxon>
        <taxon>Metazoa</taxon>
        <taxon>Ecdysozoa</taxon>
        <taxon>Nematoda</taxon>
        <taxon>Chromadorea</taxon>
        <taxon>Rhabditida</taxon>
        <taxon>Tylenchina</taxon>
        <taxon>Tylenchomorpha</taxon>
        <taxon>Tylenchoidea</taxon>
        <taxon>Meloidogynidae</taxon>
        <taxon>Meloidogyninae</taxon>
        <taxon>Meloidogyne</taxon>
        <taxon>Meloidogyne incognita group</taxon>
    </lineage>
</organism>
<keyword evidence="13" id="KW-1185">Reference proteome</keyword>
<dbReference type="SUPFAM" id="SSF49562">
    <property type="entry name" value="C2 domain (Calcium/lipid-binding domain, CaLB)"/>
    <property type="match status" value="2"/>
</dbReference>
<feature type="compositionally biased region" description="Polar residues" evidence="9">
    <location>
        <begin position="816"/>
        <end position="835"/>
    </location>
</feature>
<feature type="compositionally biased region" description="Basic and acidic residues" evidence="9">
    <location>
        <begin position="897"/>
        <end position="909"/>
    </location>
</feature>
<dbReference type="PROSITE" id="PS50178">
    <property type="entry name" value="ZF_FYVE"/>
    <property type="match status" value="1"/>
</dbReference>
<feature type="domain" description="RabBD" evidence="12">
    <location>
        <begin position="288"/>
        <end position="410"/>
    </location>
</feature>
<keyword evidence="3 8" id="KW-0863">Zinc-finger</keyword>
<dbReference type="GO" id="GO:0006887">
    <property type="term" value="P:exocytosis"/>
    <property type="evidence" value="ECO:0007669"/>
    <property type="project" value="InterPro"/>
</dbReference>
<dbReference type="Proteomes" id="UP000887563">
    <property type="component" value="Unplaced"/>
</dbReference>